<feature type="compositionally biased region" description="Polar residues" evidence="2">
    <location>
        <begin position="564"/>
        <end position="576"/>
    </location>
</feature>
<name>Q241S6_TETTS</name>
<dbReference type="KEGG" id="tet:TTHERM_00630060"/>
<evidence type="ECO:0000313" key="4">
    <source>
        <dbReference type="Proteomes" id="UP000009168"/>
    </source>
</evidence>
<dbReference type="HOGENOM" id="CLU_491360_0_0_1"/>
<feature type="coiled-coil region" evidence="1">
    <location>
        <begin position="276"/>
        <end position="314"/>
    </location>
</feature>
<organism evidence="3 4">
    <name type="scientific">Tetrahymena thermophila (strain SB210)</name>
    <dbReference type="NCBI Taxonomy" id="312017"/>
    <lineage>
        <taxon>Eukaryota</taxon>
        <taxon>Sar</taxon>
        <taxon>Alveolata</taxon>
        <taxon>Ciliophora</taxon>
        <taxon>Intramacronucleata</taxon>
        <taxon>Oligohymenophorea</taxon>
        <taxon>Hymenostomatida</taxon>
        <taxon>Tetrahymenina</taxon>
        <taxon>Tetrahymenidae</taxon>
        <taxon>Tetrahymena</taxon>
    </lineage>
</organism>
<feature type="region of interest" description="Disordered" evidence="2">
    <location>
        <begin position="543"/>
        <end position="576"/>
    </location>
</feature>
<dbReference type="EMBL" id="GG662532">
    <property type="protein sequence ID" value="EAS02494.3"/>
    <property type="molecule type" value="Genomic_DNA"/>
</dbReference>
<sequence>MENNTTKIEKNYLSSQKNTTSFFSNGIILDPKTAANLQQENIKTHLKQSKAEGNYEKTIYLKHLLTNKINVPSNQMLSKAGKFYNYRSYGYETIYQQNKIKIADVIKQFDKNQLDTKIDQENDQEDQLSNQQKKTESGKVVNYQENKKIFRSYSPQDRSEDVLFDKNQSYKVLNTTCLQFKREKKDKINQIISKNKLLPNSKHSSAFTRLERERLIELDHKFDNDSSNLNYHPIYDQIFPSSTPHKFLPLPSTQRRQEMQMAPDCIIRGNLCEYKIRSVTQEMKKYSDKIVSLLKKLEEIEAQYELQKDKLQKDDPQKIRDMLDIIQEKKRLIGEEILENQKLFIQARTEYELLIGENLDQQDQDAFNQIPDKIKSHEANYLFNKIKSRGPLFPEQNVKDLNERLYNNYKGNQICEQGTFYFDRTRGRDQLFKPVIGPEHYDHYKQYENAHFHKTADLVHLSKQDTKFTYYTKHDYHAQQNDKSDKIPIDWHKIVEGQQKLSNYTKQPNYTNFQTQINRDKPNSHQIRTIKVNTNFYSINQNQNLPKFNSSTRSLSPPKRQINKFDNSLLDQNLFE</sequence>
<dbReference type="RefSeq" id="XP_001022739.3">
    <property type="nucleotide sequence ID" value="XM_001022739.3"/>
</dbReference>
<protein>
    <submittedName>
        <fullName evidence="3">Uncharacterized protein</fullName>
    </submittedName>
</protein>
<evidence type="ECO:0000313" key="3">
    <source>
        <dbReference type="EMBL" id="EAS02494.3"/>
    </source>
</evidence>
<dbReference type="GeneID" id="7830791"/>
<feature type="compositionally biased region" description="Polar residues" evidence="2">
    <location>
        <begin position="543"/>
        <end position="555"/>
    </location>
</feature>
<dbReference type="AlphaFoldDB" id="Q241S6"/>
<gene>
    <name evidence="3" type="ORF">TTHERM_00630060</name>
</gene>
<dbReference type="Proteomes" id="UP000009168">
    <property type="component" value="Unassembled WGS sequence"/>
</dbReference>
<dbReference type="InParanoid" id="Q241S6"/>
<reference evidence="4" key="1">
    <citation type="journal article" date="2006" name="PLoS Biol.">
        <title>Macronuclear genome sequence of the ciliate Tetrahymena thermophila, a model eukaryote.</title>
        <authorList>
            <person name="Eisen J.A."/>
            <person name="Coyne R.S."/>
            <person name="Wu M."/>
            <person name="Wu D."/>
            <person name="Thiagarajan M."/>
            <person name="Wortman J.R."/>
            <person name="Badger J.H."/>
            <person name="Ren Q."/>
            <person name="Amedeo P."/>
            <person name="Jones K.M."/>
            <person name="Tallon L.J."/>
            <person name="Delcher A.L."/>
            <person name="Salzberg S.L."/>
            <person name="Silva J.C."/>
            <person name="Haas B.J."/>
            <person name="Majoros W.H."/>
            <person name="Farzad M."/>
            <person name="Carlton J.M."/>
            <person name="Smith R.K. Jr."/>
            <person name="Garg J."/>
            <person name="Pearlman R.E."/>
            <person name="Karrer K.M."/>
            <person name="Sun L."/>
            <person name="Manning G."/>
            <person name="Elde N.C."/>
            <person name="Turkewitz A.P."/>
            <person name="Asai D.J."/>
            <person name="Wilkes D.E."/>
            <person name="Wang Y."/>
            <person name="Cai H."/>
            <person name="Collins K."/>
            <person name="Stewart B.A."/>
            <person name="Lee S.R."/>
            <person name="Wilamowska K."/>
            <person name="Weinberg Z."/>
            <person name="Ruzzo W.L."/>
            <person name="Wloga D."/>
            <person name="Gaertig J."/>
            <person name="Frankel J."/>
            <person name="Tsao C.-C."/>
            <person name="Gorovsky M.A."/>
            <person name="Keeling P.J."/>
            <person name="Waller R.F."/>
            <person name="Patron N.J."/>
            <person name="Cherry J.M."/>
            <person name="Stover N.A."/>
            <person name="Krieger C.J."/>
            <person name="del Toro C."/>
            <person name="Ryder H.F."/>
            <person name="Williamson S.C."/>
            <person name="Barbeau R.A."/>
            <person name="Hamilton E.P."/>
            <person name="Orias E."/>
        </authorList>
    </citation>
    <scope>NUCLEOTIDE SEQUENCE [LARGE SCALE GENOMIC DNA]</scope>
    <source>
        <strain evidence="4">SB210</strain>
    </source>
</reference>
<feature type="region of interest" description="Disordered" evidence="2">
    <location>
        <begin position="118"/>
        <end position="140"/>
    </location>
</feature>
<evidence type="ECO:0000256" key="1">
    <source>
        <dbReference type="SAM" id="Coils"/>
    </source>
</evidence>
<keyword evidence="1" id="KW-0175">Coiled coil</keyword>
<evidence type="ECO:0000256" key="2">
    <source>
        <dbReference type="SAM" id="MobiDB-lite"/>
    </source>
</evidence>
<accession>Q241S6</accession>
<keyword evidence="4" id="KW-1185">Reference proteome</keyword>
<proteinExistence type="predicted"/>